<keyword evidence="1" id="KW-0812">Transmembrane</keyword>
<keyword evidence="1" id="KW-0472">Membrane</keyword>
<dbReference type="InterPro" id="IPR012373">
    <property type="entry name" value="Ferrdict_sens_TM"/>
</dbReference>
<dbReference type="OrthoDB" id="1523489at2"/>
<evidence type="ECO:0000259" key="2">
    <source>
        <dbReference type="Pfam" id="PF04773"/>
    </source>
</evidence>
<evidence type="ECO:0000313" key="5">
    <source>
        <dbReference type="Proteomes" id="UP000184041"/>
    </source>
</evidence>
<dbReference type="Pfam" id="PF16344">
    <property type="entry name" value="FecR_C"/>
    <property type="match status" value="1"/>
</dbReference>
<feature type="domain" description="FecR protein" evidence="2">
    <location>
        <begin position="140"/>
        <end position="234"/>
    </location>
</feature>
<feature type="domain" description="Protein FecR C-terminal" evidence="3">
    <location>
        <begin position="282"/>
        <end position="347"/>
    </location>
</feature>
<dbReference type="STRING" id="1194090.SAMN05443144_11821"/>
<protein>
    <submittedName>
        <fullName evidence="4">FecR family protein</fullName>
    </submittedName>
</protein>
<dbReference type="RefSeq" id="WP_073066419.1">
    <property type="nucleotide sequence ID" value="NZ_FQUS01000018.1"/>
</dbReference>
<keyword evidence="1" id="KW-1133">Transmembrane helix</keyword>
<dbReference type="InterPro" id="IPR032508">
    <property type="entry name" value="FecR_C"/>
</dbReference>
<evidence type="ECO:0000256" key="1">
    <source>
        <dbReference type="SAM" id="Phobius"/>
    </source>
</evidence>
<accession>A0A1M5GSQ8</accession>
<evidence type="ECO:0000313" key="4">
    <source>
        <dbReference type="EMBL" id="SHG06701.1"/>
    </source>
</evidence>
<proteinExistence type="predicted"/>
<dbReference type="InterPro" id="IPR006860">
    <property type="entry name" value="FecR"/>
</dbReference>
<dbReference type="GO" id="GO:0016989">
    <property type="term" value="F:sigma factor antagonist activity"/>
    <property type="evidence" value="ECO:0007669"/>
    <property type="project" value="TreeGrafter"/>
</dbReference>
<dbReference type="Gene3D" id="3.55.50.30">
    <property type="match status" value="1"/>
</dbReference>
<dbReference type="AlphaFoldDB" id="A0A1M5GSQ8"/>
<organism evidence="4 5">
    <name type="scientific">Fodinibius roseus</name>
    <dbReference type="NCBI Taxonomy" id="1194090"/>
    <lineage>
        <taxon>Bacteria</taxon>
        <taxon>Pseudomonadati</taxon>
        <taxon>Balneolota</taxon>
        <taxon>Balneolia</taxon>
        <taxon>Balneolales</taxon>
        <taxon>Balneolaceae</taxon>
        <taxon>Fodinibius</taxon>
    </lineage>
</organism>
<reference evidence="4 5" key="1">
    <citation type="submission" date="2016-11" db="EMBL/GenBank/DDBJ databases">
        <authorList>
            <person name="Jaros S."/>
            <person name="Januszkiewicz K."/>
            <person name="Wedrychowicz H."/>
        </authorList>
    </citation>
    <scope>NUCLEOTIDE SEQUENCE [LARGE SCALE GENOMIC DNA]</scope>
    <source>
        <strain evidence="4 5">DSM 21986</strain>
    </source>
</reference>
<dbReference type="EMBL" id="FQUS01000018">
    <property type="protein sequence ID" value="SHG06701.1"/>
    <property type="molecule type" value="Genomic_DNA"/>
</dbReference>
<dbReference type="Gene3D" id="2.60.120.1440">
    <property type="match status" value="1"/>
</dbReference>
<dbReference type="PANTHER" id="PTHR30273">
    <property type="entry name" value="PERIPLASMIC SIGNAL SENSOR AND SIGMA FACTOR ACTIVATOR FECR-RELATED"/>
    <property type="match status" value="1"/>
</dbReference>
<feature type="transmembrane region" description="Helical" evidence="1">
    <location>
        <begin position="100"/>
        <end position="122"/>
    </location>
</feature>
<dbReference type="PANTHER" id="PTHR30273:SF2">
    <property type="entry name" value="PROTEIN FECR"/>
    <property type="match status" value="1"/>
</dbReference>
<name>A0A1M5GSQ8_9BACT</name>
<dbReference type="PIRSF" id="PIRSF018266">
    <property type="entry name" value="FecR"/>
    <property type="match status" value="1"/>
</dbReference>
<dbReference type="Pfam" id="PF04773">
    <property type="entry name" value="FecR"/>
    <property type="match status" value="1"/>
</dbReference>
<dbReference type="Proteomes" id="UP000184041">
    <property type="component" value="Unassembled WGS sequence"/>
</dbReference>
<evidence type="ECO:0000259" key="3">
    <source>
        <dbReference type="Pfam" id="PF16344"/>
    </source>
</evidence>
<keyword evidence="5" id="KW-1185">Reference proteome</keyword>
<gene>
    <name evidence="4" type="ORF">SAMN05443144_11821</name>
</gene>
<sequence>MDQYSNIEDLLADDSFIRWISHSATEKERAHWEQWMAEDPAREVMVREAQKLHQSIHYDPFDTPDFKNELAELEETISQYETNRVPTERFSHSKSNYVHYWMRVAAVLLLTIVTGWGIYVGLPQSDPDKKEVKIEWAVSETEFGEKRALQLTDGSKIILNADSRLRYPQRHTGKELQVWLEGEAYFDIVHKTGADRRQFTVHTRDGDVRVLGTKFNVNTRKNQTEVVLEEGKVKIEKPDSSRSSSISHVMTPGEMVRFDSQQNRIDVQAINPELYTSWTEDRLVFEETPLHEIAYDLETIYGLEVRIASSELGEMLVSGTVSNDNLPVLLSSLSRLLEVDIDRREQLILITD</sequence>